<dbReference type="AlphaFoldDB" id="A0AAE0L587"/>
<dbReference type="EMBL" id="LGRX02009057">
    <property type="protein sequence ID" value="KAK3272284.1"/>
    <property type="molecule type" value="Genomic_DNA"/>
</dbReference>
<comment type="caution">
    <text evidence="1">The sequence shown here is derived from an EMBL/GenBank/DDBJ whole genome shotgun (WGS) entry which is preliminary data.</text>
</comment>
<evidence type="ECO:0000313" key="1">
    <source>
        <dbReference type="EMBL" id="KAK3272284.1"/>
    </source>
</evidence>
<sequence>MMRKVAEEHHRRMQEVFRDLLPGGQLAWRSCDFANLPHWMGQTKAARGAAMMPPGVAARNKVEESKVVPYGDMCARTTLCLTEWSPMRWKEKWIWLLSFALARGFAVLIIRRAVCPPLPLAPVVRGGVGASMQPTLAPCPSGEGRCLRIDAAHPCPVPQCPPLPLAPAVRGGASTSSWPALAPAGPLAPAVRVVLDVIMARPCPSGEGWCFDVIMARPQQRARPCPSGEGRCFDVITARPCPSGGPSQATSSVQDILAEWEDLSSLGLEGGQPS</sequence>
<proteinExistence type="predicted"/>
<protein>
    <submittedName>
        <fullName evidence="1">Uncharacterized protein</fullName>
    </submittedName>
</protein>
<accession>A0AAE0L587</accession>
<name>A0AAE0L587_9CHLO</name>
<gene>
    <name evidence="1" type="ORF">CYMTET_19411</name>
</gene>
<keyword evidence="2" id="KW-1185">Reference proteome</keyword>
<organism evidence="1 2">
    <name type="scientific">Cymbomonas tetramitiformis</name>
    <dbReference type="NCBI Taxonomy" id="36881"/>
    <lineage>
        <taxon>Eukaryota</taxon>
        <taxon>Viridiplantae</taxon>
        <taxon>Chlorophyta</taxon>
        <taxon>Pyramimonadophyceae</taxon>
        <taxon>Pyramimonadales</taxon>
        <taxon>Pyramimonadaceae</taxon>
        <taxon>Cymbomonas</taxon>
    </lineage>
</organism>
<evidence type="ECO:0000313" key="2">
    <source>
        <dbReference type="Proteomes" id="UP001190700"/>
    </source>
</evidence>
<dbReference type="Proteomes" id="UP001190700">
    <property type="component" value="Unassembled WGS sequence"/>
</dbReference>
<reference evidence="1 2" key="1">
    <citation type="journal article" date="2015" name="Genome Biol. Evol.">
        <title>Comparative Genomics of a Bacterivorous Green Alga Reveals Evolutionary Causalities and Consequences of Phago-Mixotrophic Mode of Nutrition.</title>
        <authorList>
            <person name="Burns J.A."/>
            <person name="Paasch A."/>
            <person name="Narechania A."/>
            <person name="Kim E."/>
        </authorList>
    </citation>
    <scope>NUCLEOTIDE SEQUENCE [LARGE SCALE GENOMIC DNA]</scope>
    <source>
        <strain evidence="1 2">PLY_AMNH</strain>
    </source>
</reference>